<dbReference type="InterPro" id="IPR002885">
    <property type="entry name" value="PPR_rpt"/>
</dbReference>
<keyword evidence="3" id="KW-0812">Transmembrane</keyword>
<evidence type="ECO:0000313" key="5">
    <source>
        <dbReference type="Proteomes" id="UP001370490"/>
    </source>
</evidence>
<dbReference type="Pfam" id="PF01535">
    <property type="entry name" value="PPR"/>
    <property type="match status" value="4"/>
</dbReference>
<keyword evidence="5" id="KW-1185">Reference proteome</keyword>
<feature type="repeat" description="PPR" evidence="2">
    <location>
        <begin position="68"/>
        <end position="102"/>
    </location>
</feature>
<dbReference type="FunFam" id="1.25.40.10:FF:000669">
    <property type="entry name" value="Pentatricopeptide repeat-containing protein At4g33990"/>
    <property type="match status" value="1"/>
</dbReference>
<keyword evidence="3" id="KW-0472">Membrane</keyword>
<dbReference type="GO" id="GO:0003723">
    <property type="term" value="F:RNA binding"/>
    <property type="evidence" value="ECO:0007669"/>
    <property type="project" value="InterPro"/>
</dbReference>
<dbReference type="EMBL" id="JBAMMX010000014">
    <property type="protein sequence ID" value="KAK6928027.1"/>
    <property type="molecule type" value="Genomic_DNA"/>
</dbReference>
<feature type="repeat" description="PPR" evidence="2">
    <location>
        <begin position="503"/>
        <end position="537"/>
    </location>
</feature>
<dbReference type="FunFam" id="1.25.40.10:FF:000343">
    <property type="entry name" value="Pentatricopeptide repeat-containing protein At3g58590"/>
    <property type="match status" value="1"/>
</dbReference>
<dbReference type="Pfam" id="PF13041">
    <property type="entry name" value="PPR_2"/>
    <property type="match status" value="3"/>
</dbReference>
<protein>
    <submittedName>
        <fullName evidence="4">Pentatricopeptide repeat</fullName>
    </submittedName>
</protein>
<proteinExistence type="predicted"/>
<name>A0AAN8VEX2_9MAGN</name>
<feature type="repeat" description="PPR" evidence="2">
    <location>
        <begin position="402"/>
        <end position="436"/>
    </location>
</feature>
<feature type="repeat" description="PPR" evidence="2">
    <location>
        <begin position="200"/>
        <end position="234"/>
    </location>
</feature>
<dbReference type="FunFam" id="1.25.40.10:FF:000227">
    <property type="entry name" value="Pentatricopeptide repeat-containing protein At3g13880"/>
    <property type="match status" value="2"/>
</dbReference>
<evidence type="ECO:0000313" key="4">
    <source>
        <dbReference type="EMBL" id="KAK6928027.1"/>
    </source>
</evidence>
<evidence type="ECO:0000256" key="3">
    <source>
        <dbReference type="SAM" id="Phobius"/>
    </source>
</evidence>
<dbReference type="AlphaFoldDB" id="A0AAN8VEX2"/>
<feature type="transmembrane region" description="Helical" evidence="3">
    <location>
        <begin position="627"/>
        <end position="650"/>
    </location>
</feature>
<dbReference type="PANTHER" id="PTHR47926">
    <property type="entry name" value="PENTATRICOPEPTIDE REPEAT-CONTAINING PROTEIN"/>
    <property type="match status" value="1"/>
</dbReference>
<dbReference type="Gene3D" id="1.25.40.10">
    <property type="entry name" value="Tetratricopeptide repeat domain"/>
    <property type="match status" value="6"/>
</dbReference>
<dbReference type="NCBIfam" id="TIGR00756">
    <property type="entry name" value="PPR"/>
    <property type="match status" value="5"/>
</dbReference>
<dbReference type="PANTHER" id="PTHR47926:SF347">
    <property type="entry name" value="PENTATRICOPEPTIDE REPEAT-CONTAINING PROTEIN"/>
    <property type="match status" value="1"/>
</dbReference>
<dbReference type="FunFam" id="1.25.40.10:FF:000780">
    <property type="entry name" value="Pentatricopeptide repeat-containing protein isoform A"/>
    <property type="match status" value="1"/>
</dbReference>
<organism evidence="4 5">
    <name type="scientific">Dillenia turbinata</name>
    <dbReference type="NCBI Taxonomy" id="194707"/>
    <lineage>
        <taxon>Eukaryota</taxon>
        <taxon>Viridiplantae</taxon>
        <taxon>Streptophyta</taxon>
        <taxon>Embryophyta</taxon>
        <taxon>Tracheophyta</taxon>
        <taxon>Spermatophyta</taxon>
        <taxon>Magnoliopsida</taxon>
        <taxon>eudicotyledons</taxon>
        <taxon>Gunneridae</taxon>
        <taxon>Pentapetalae</taxon>
        <taxon>Dilleniales</taxon>
        <taxon>Dilleniaceae</taxon>
        <taxon>Dillenia</taxon>
    </lineage>
</organism>
<evidence type="ECO:0000256" key="1">
    <source>
        <dbReference type="ARBA" id="ARBA00022737"/>
    </source>
</evidence>
<dbReference type="PROSITE" id="PS51375">
    <property type="entry name" value="PPR"/>
    <property type="match status" value="4"/>
</dbReference>
<reference evidence="4 5" key="1">
    <citation type="submission" date="2023-12" db="EMBL/GenBank/DDBJ databases">
        <title>A high-quality genome assembly for Dillenia turbinata (Dilleniales).</title>
        <authorList>
            <person name="Chanderbali A."/>
        </authorList>
    </citation>
    <scope>NUCLEOTIDE SEQUENCE [LARGE SCALE GENOMIC DNA]</scope>
    <source>
        <strain evidence="4">LSX21</strain>
        <tissue evidence="4">Leaf</tissue>
    </source>
</reference>
<dbReference type="InterPro" id="IPR011990">
    <property type="entry name" value="TPR-like_helical_dom_sf"/>
</dbReference>
<feature type="transmembrane region" description="Helical" evidence="3">
    <location>
        <begin position="662"/>
        <end position="685"/>
    </location>
</feature>
<comment type="caution">
    <text evidence="4">The sequence shown here is derived from an EMBL/GenBank/DDBJ whole genome shotgun (WGS) entry which is preliminary data.</text>
</comment>
<evidence type="ECO:0000256" key="2">
    <source>
        <dbReference type="PROSITE-ProRule" id="PRU00708"/>
    </source>
</evidence>
<accession>A0AAN8VEX2</accession>
<sequence length="688" mass="75971">MKKKTFSHIFQQCSKQRLLDIGKQAHCNMIVSGFQPTLFVTNCLIDMYIKCSNFCYASKVFDHMLERDVVSWNAMIYGYSSCGDMDSAHLVFNLMPERDIVSWNSLISGYLQNGDRLKPIELFRKMMDESVVSDRATLAVVLKSCSEMQNYDFGTQVHGVAVKRGLNYDVVTGSALVNMYGKCKCLQDSARLFQETPEKNLVTWGAIIAAYVQNDQFLGGLQLFKEMQKAGVGVSQSIYASIFRSCGGLSALQFGSQVHAHALKANFGSDIIVGTATLDMYAKCDSLLNAHKVFNSLPDHNLQSFNAIVVAYARNDQGNKALQLFQALRRSTLGFDEITLSGALSACSAKLGLAEGLQVHALAIKSKLGTNTCVTNAILDMYGKCGALLEARCVFDAMTERDAVSWNAIIAAHVQNENEEDTLSLFVSMLRSRMEPDEFTYGSVVKACASQHCLSYSLEIHSRIIKSGMGFDIFVGSALVDMYAKCEMMEEAEKLHYRIGEEAVVSWNAIISGYSLQKESEEAQKLFLQMLEMGVKPDNFTYATVLDTCADLAAVGLGKQIHAQIIKKKMQSDVYICSTLVDMYSKCGNMLDSRLMFEKATDRDFVAWNALICDSLIPLGSPVSQGFILGNMIFNAILMTIADISSLLCHPNLFSSFARISGAAYLLFVLTPFHCFLMQIAGSAFDLA</sequence>
<gene>
    <name evidence="4" type="ORF">RJ641_006618</name>
</gene>
<dbReference type="Proteomes" id="UP001370490">
    <property type="component" value="Unassembled WGS sequence"/>
</dbReference>
<keyword evidence="3" id="KW-1133">Transmembrane helix</keyword>
<dbReference type="InterPro" id="IPR046960">
    <property type="entry name" value="PPR_At4g14850-like_plant"/>
</dbReference>
<keyword evidence="1" id="KW-0677">Repeat</keyword>
<dbReference type="GO" id="GO:0009451">
    <property type="term" value="P:RNA modification"/>
    <property type="evidence" value="ECO:0007669"/>
    <property type="project" value="InterPro"/>
</dbReference>